<organism evidence="1 2">
    <name type="scientific">Lacunisphaera limnophila</name>
    <dbReference type="NCBI Taxonomy" id="1838286"/>
    <lineage>
        <taxon>Bacteria</taxon>
        <taxon>Pseudomonadati</taxon>
        <taxon>Verrucomicrobiota</taxon>
        <taxon>Opitutia</taxon>
        <taxon>Opitutales</taxon>
        <taxon>Opitutaceae</taxon>
        <taxon>Lacunisphaera</taxon>
    </lineage>
</organism>
<proteinExistence type="predicted"/>
<accession>A0A1D8AS38</accession>
<dbReference type="OrthoDB" id="9825687at2"/>
<dbReference type="KEGG" id="obg:Verru16b_00761"/>
<protein>
    <submittedName>
        <fullName evidence="1">Uncharacterized protein</fullName>
    </submittedName>
</protein>
<sequence length="164" mass="18457">MSTEFPFVVVPEELHKVFGVPVPGTHLFHKEGPQEETSFWADAVFHLAGPCVSPGGVSMYAPVSRAAVHKRLKDGKLSGFFFHINQRKRNFFGVDLSTRELAIGYIPVSECKAWKAELEQRAIDQGIVTEKELLGDKPDWHGHFLSWNSRWAKEQARKAKGGKK</sequence>
<gene>
    <name evidence="1" type="ORF">Verru16b_00761</name>
</gene>
<dbReference type="EMBL" id="CP016094">
    <property type="protein sequence ID" value="AOS43708.1"/>
    <property type="molecule type" value="Genomic_DNA"/>
</dbReference>
<evidence type="ECO:0000313" key="2">
    <source>
        <dbReference type="Proteomes" id="UP000095228"/>
    </source>
</evidence>
<name>A0A1D8AS38_9BACT</name>
<dbReference type="Proteomes" id="UP000095228">
    <property type="component" value="Chromosome"/>
</dbReference>
<dbReference type="RefSeq" id="WP_157772182.1">
    <property type="nucleotide sequence ID" value="NZ_CP016094.1"/>
</dbReference>
<keyword evidence="2" id="KW-1185">Reference proteome</keyword>
<evidence type="ECO:0000313" key="1">
    <source>
        <dbReference type="EMBL" id="AOS43708.1"/>
    </source>
</evidence>
<reference evidence="1 2" key="1">
    <citation type="submission" date="2016-06" db="EMBL/GenBank/DDBJ databases">
        <title>Three novel species with peptidoglycan cell walls form the new genus Lacunisphaera gen. nov. in the family Opitutaceae of the verrucomicrobial subdivision 4.</title>
        <authorList>
            <person name="Rast P."/>
            <person name="Gloeckner I."/>
            <person name="Jogler M."/>
            <person name="Boedeker C."/>
            <person name="Jeske O."/>
            <person name="Wiegand S."/>
            <person name="Reinhardt R."/>
            <person name="Schumann P."/>
            <person name="Rohde M."/>
            <person name="Spring S."/>
            <person name="Gloeckner F.O."/>
            <person name="Jogler C."/>
        </authorList>
    </citation>
    <scope>NUCLEOTIDE SEQUENCE [LARGE SCALE GENOMIC DNA]</scope>
    <source>
        <strain evidence="1 2">IG16b</strain>
    </source>
</reference>
<dbReference type="AlphaFoldDB" id="A0A1D8AS38"/>